<dbReference type="InterPro" id="IPR011074">
    <property type="entry name" value="CRAL/TRIO_N_dom"/>
</dbReference>
<evidence type="ECO:0000259" key="1">
    <source>
        <dbReference type="SMART" id="SM01100"/>
    </source>
</evidence>
<dbReference type="SMART" id="SM01100">
    <property type="entry name" value="CRAL_TRIO_N"/>
    <property type="match status" value="1"/>
</dbReference>
<comment type="caution">
    <text evidence="2">The sequence shown here is derived from an EMBL/GenBank/DDBJ whole genome shotgun (WGS) entry which is preliminary data.</text>
</comment>
<accession>A0ABQ7JJU4</accession>
<reference evidence="2 3" key="1">
    <citation type="journal article" date="2020" name="Fungal Divers.">
        <title>Resolving the Mortierellaceae phylogeny through synthesis of multi-gene phylogenetics and phylogenomics.</title>
        <authorList>
            <person name="Vandepol N."/>
            <person name="Liber J."/>
            <person name="Desiro A."/>
            <person name="Na H."/>
            <person name="Kennedy M."/>
            <person name="Barry K."/>
            <person name="Grigoriev I.V."/>
            <person name="Miller A.N."/>
            <person name="O'Donnell K."/>
            <person name="Stajich J.E."/>
            <person name="Bonito G."/>
        </authorList>
    </citation>
    <scope>NUCLEOTIDE SEQUENCE [LARGE SCALE GENOMIC DNA]</scope>
    <source>
        <strain evidence="2 3">AD045</strain>
    </source>
</reference>
<gene>
    <name evidence="2" type="ORF">BGZ96_002957</name>
</gene>
<dbReference type="InterPro" id="IPR036865">
    <property type="entry name" value="CRAL-TRIO_dom_sf"/>
</dbReference>
<dbReference type="InterPro" id="IPR052432">
    <property type="entry name" value="PITP/CRAL-TRIO"/>
</dbReference>
<feature type="domain" description="CRAL/TRIO N-terminal" evidence="1">
    <location>
        <begin position="126"/>
        <end position="151"/>
    </location>
</feature>
<dbReference type="InterPro" id="IPR001251">
    <property type="entry name" value="CRAL-TRIO_dom"/>
</dbReference>
<dbReference type="Pfam" id="PF00650">
    <property type="entry name" value="CRAL_TRIO"/>
    <property type="match status" value="1"/>
</dbReference>
<name>A0ABQ7JJU4_9FUNG</name>
<organism evidence="2 3">
    <name type="scientific">Linnemannia gamsii</name>
    <dbReference type="NCBI Taxonomy" id="64522"/>
    <lineage>
        <taxon>Eukaryota</taxon>
        <taxon>Fungi</taxon>
        <taxon>Fungi incertae sedis</taxon>
        <taxon>Mucoromycota</taxon>
        <taxon>Mortierellomycotina</taxon>
        <taxon>Mortierellomycetes</taxon>
        <taxon>Mortierellales</taxon>
        <taxon>Mortierellaceae</taxon>
        <taxon>Linnemannia</taxon>
    </lineage>
</organism>
<evidence type="ECO:0000313" key="3">
    <source>
        <dbReference type="Proteomes" id="UP001194696"/>
    </source>
</evidence>
<dbReference type="PANTHER" id="PTHR46590:SF1">
    <property type="entry name" value="PHOSPHATIDYLINOSITOL TRANSFER PROTEIN CSR1"/>
    <property type="match status" value="1"/>
</dbReference>
<dbReference type="Gene3D" id="3.40.525.10">
    <property type="entry name" value="CRAL-TRIO lipid binding domain"/>
    <property type="match status" value="1"/>
</dbReference>
<dbReference type="InterPro" id="IPR036273">
    <property type="entry name" value="CRAL/TRIO_N_dom_sf"/>
</dbReference>
<dbReference type="EMBL" id="JAAAIM010001598">
    <property type="protein sequence ID" value="KAG0277184.1"/>
    <property type="molecule type" value="Genomic_DNA"/>
</dbReference>
<sequence>MPKDIQTPPGTGHVGTMTPDQKVLLKEMWSQILSIADSNNLNVSADVLAASTIATEAASAASETASVKSKTATTKKSWFGTSKAAPAPAADSADDAPLTRANLTDIGLSVEQLRPALWNNILGDHPDSLLLRFLRARKWNVNNGMTMILKAFKWRLEDDIEEVKSKSEDELDAKYRGFRLQMELGKSFVHGTDKEGRPVVFINVRLHKPADQDAKALEKFTIYVMEVGRLMIQPPVETACLVFDMTGFGLANMDYK</sequence>
<dbReference type="SUPFAM" id="SSF52087">
    <property type="entry name" value="CRAL/TRIO domain"/>
    <property type="match status" value="1"/>
</dbReference>
<evidence type="ECO:0000313" key="2">
    <source>
        <dbReference type="EMBL" id="KAG0277184.1"/>
    </source>
</evidence>
<dbReference type="Pfam" id="PF03765">
    <property type="entry name" value="CRAL_TRIO_N"/>
    <property type="match status" value="1"/>
</dbReference>
<protein>
    <recommendedName>
        <fullName evidence="1">CRAL/TRIO N-terminal domain-containing protein</fullName>
    </recommendedName>
</protein>
<dbReference type="SUPFAM" id="SSF46938">
    <property type="entry name" value="CRAL/TRIO N-terminal domain"/>
    <property type="match status" value="1"/>
</dbReference>
<dbReference type="PANTHER" id="PTHR46590">
    <property type="entry name" value="PHOSPHATIDYLINOSITOL TRANSFER PROTEIN CSR1-RELATED"/>
    <property type="match status" value="1"/>
</dbReference>
<keyword evidence="3" id="KW-1185">Reference proteome</keyword>
<dbReference type="Proteomes" id="UP001194696">
    <property type="component" value="Unassembled WGS sequence"/>
</dbReference>
<dbReference type="CDD" id="cd00170">
    <property type="entry name" value="SEC14"/>
    <property type="match status" value="1"/>
</dbReference>
<proteinExistence type="predicted"/>